<feature type="compositionally biased region" description="Basic and acidic residues" evidence="1">
    <location>
        <begin position="115"/>
        <end position="125"/>
    </location>
</feature>
<dbReference type="InterPro" id="IPR039884">
    <property type="entry name" value="R3HC1/R3HCL"/>
</dbReference>
<sequence>MSDEEKEEGQDDAAAQAAMLDQLANLKLTNGEVQEAQRLFRELASLRANQIKQEAARAQAAGSCGEKAAAGQPEQQPSAESAVDGQQHEGRQHQQQQQQQQQQQGSGGVDSDNEWETKDWDHALESIRPPVPSAPSANKPYRPPALQKARTPTAAEVLASQSGVSRDENCGSKDREANGKEPEAAPHLEELDPREVVTDWSGGFDHCVELGGLTTDVRTGDIQELLDTLLPEDFVRPYIRWADDNHAVLVCANVTAANTLLEIAAREGMVMRPFLEATQVSKQLPISELLPPKDRPKTSTTVARRLMSHALGLPGMRDRKGERELAEARKQAKEERRAKLQAAEESKASAWGDC</sequence>
<organism evidence="2 3">
    <name type="scientific">Dunaliella salina</name>
    <name type="common">Green alga</name>
    <name type="synonym">Protococcus salinus</name>
    <dbReference type="NCBI Taxonomy" id="3046"/>
    <lineage>
        <taxon>Eukaryota</taxon>
        <taxon>Viridiplantae</taxon>
        <taxon>Chlorophyta</taxon>
        <taxon>core chlorophytes</taxon>
        <taxon>Chlorophyceae</taxon>
        <taxon>CS clade</taxon>
        <taxon>Chlamydomonadales</taxon>
        <taxon>Dunaliellaceae</taxon>
        <taxon>Dunaliella</taxon>
    </lineage>
</organism>
<proteinExistence type="predicted"/>
<accession>A0ABQ7G3H7</accession>
<protein>
    <submittedName>
        <fullName evidence="2">Uncharacterized protein</fullName>
    </submittedName>
</protein>
<feature type="compositionally biased region" description="Basic and acidic residues" evidence="1">
    <location>
        <begin position="316"/>
        <end position="347"/>
    </location>
</feature>
<keyword evidence="3" id="KW-1185">Reference proteome</keyword>
<dbReference type="PANTHER" id="PTHR21678:SF0">
    <property type="entry name" value="C3H1-TYPE DOMAIN-CONTAINING PROTEIN"/>
    <property type="match status" value="1"/>
</dbReference>
<feature type="compositionally biased region" description="Basic and acidic residues" evidence="1">
    <location>
        <begin position="165"/>
        <end position="186"/>
    </location>
</feature>
<feature type="compositionally biased region" description="Low complexity" evidence="1">
    <location>
        <begin position="93"/>
        <end position="104"/>
    </location>
</feature>
<feature type="region of interest" description="Disordered" evidence="1">
    <location>
        <begin position="313"/>
        <end position="354"/>
    </location>
</feature>
<comment type="caution">
    <text evidence="2">The sequence shown here is derived from an EMBL/GenBank/DDBJ whole genome shotgun (WGS) entry which is preliminary data.</text>
</comment>
<feature type="region of interest" description="Disordered" evidence="1">
    <location>
        <begin position="52"/>
        <end position="186"/>
    </location>
</feature>
<dbReference type="EMBL" id="MU070197">
    <property type="protein sequence ID" value="KAF5829153.1"/>
    <property type="molecule type" value="Genomic_DNA"/>
</dbReference>
<gene>
    <name evidence="2" type="ORF">DUNSADRAFT_16495</name>
</gene>
<reference evidence="2" key="1">
    <citation type="submission" date="2017-08" db="EMBL/GenBank/DDBJ databases">
        <authorList>
            <person name="Polle J.E."/>
            <person name="Barry K."/>
            <person name="Cushman J."/>
            <person name="Schmutz J."/>
            <person name="Tran D."/>
            <person name="Hathwaick L.T."/>
            <person name="Yim W.C."/>
            <person name="Jenkins J."/>
            <person name="Mckie-Krisberg Z.M."/>
            <person name="Prochnik S."/>
            <person name="Lindquist E."/>
            <person name="Dockter R.B."/>
            <person name="Adam C."/>
            <person name="Molina H."/>
            <person name="Bunkerborg J."/>
            <person name="Jin E."/>
            <person name="Buchheim M."/>
            <person name="Magnuson J."/>
        </authorList>
    </citation>
    <scope>NUCLEOTIDE SEQUENCE</scope>
    <source>
        <strain evidence="2">CCAP 19/18</strain>
    </source>
</reference>
<evidence type="ECO:0000313" key="3">
    <source>
        <dbReference type="Proteomes" id="UP000815325"/>
    </source>
</evidence>
<dbReference type="Proteomes" id="UP000815325">
    <property type="component" value="Unassembled WGS sequence"/>
</dbReference>
<evidence type="ECO:0000256" key="1">
    <source>
        <dbReference type="SAM" id="MobiDB-lite"/>
    </source>
</evidence>
<dbReference type="PANTHER" id="PTHR21678">
    <property type="entry name" value="GROWTH INHIBITION AND DIFFERENTIATION RELATED PROTEIN 88"/>
    <property type="match status" value="1"/>
</dbReference>
<evidence type="ECO:0000313" key="2">
    <source>
        <dbReference type="EMBL" id="KAF5829153.1"/>
    </source>
</evidence>
<name>A0ABQ7G3H7_DUNSA</name>